<protein>
    <submittedName>
        <fullName evidence="1">Uncharacterized protein</fullName>
    </submittedName>
</protein>
<evidence type="ECO:0000313" key="1">
    <source>
        <dbReference type="EMBL" id="KAG7474692.1"/>
    </source>
</evidence>
<name>A0AAV6PTM5_SOLSE</name>
<comment type="caution">
    <text evidence="1">The sequence shown here is derived from an EMBL/GenBank/DDBJ whole genome shotgun (WGS) entry which is preliminary data.</text>
</comment>
<reference evidence="1 2" key="1">
    <citation type="journal article" date="2021" name="Sci. Rep.">
        <title>Chromosome anchoring in Senegalese sole (Solea senegalensis) reveals sex-associated markers and genome rearrangements in flatfish.</title>
        <authorList>
            <person name="Guerrero-Cozar I."/>
            <person name="Gomez-Garrido J."/>
            <person name="Berbel C."/>
            <person name="Martinez-Blanch J.F."/>
            <person name="Alioto T."/>
            <person name="Claros M.G."/>
            <person name="Gagnaire P.A."/>
            <person name="Manchado M."/>
        </authorList>
    </citation>
    <scope>NUCLEOTIDE SEQUENCE [LARGE SCALE GENOMIC DNA]</scope>
    <source>
        <strain evidence="1">Sse05_10M</strain>
    </source>
</reference>
<gene>
    <name evidence="1" type="ORF">JOB18_014658</name>
</gene>
<accession>A0AAV6PTM5</accession>
<sequence length="203" mass="22464">MCMCMSVCVYRRRTKWEELQCIKPACCDCRDMTLFSTMFSFSPLVCVVALTLSVSVDVSFSGGFSGGGSSGGGSSRSCPVERKYDLSISELRDLYNSRVVKAEHMQRPLDNWSRCVGPLCHSGVRVTLEDRSTYLIHKGDDFGDSSETVVVQTRHMSDNWTVKKTKVYMGRHTVSDLVDAGGEVYKLLGANCHDAADAMMDLP</sequence>
<dbReference type="EMBL" id="JAGKHQ010000021">
    <property type="protein sequence ID" value="KAG7474692.1"/>
    <property type="molecule type" value="Genomic_DNA"/>
</dbReference>
<proteinExistence type="predicted"/>
<keyword evidence="2" id="KW-1185">Reference proteome</keyword>
<dbReference type="Proteomes" id="UP000693946">
    <property type="component" value="Linkage Group LG9"/>
</dbReference>
<dbReference type="AlphaFoldDB" id="A0AAV6PTM5"/>
<organism evidence="1 2">
    <name type="scientific">Solea senegalensis</name>
    <name type="common">Senegalese sole</name>
    <dbReference type="NCBI Taxonomy" id="28829"/>
    <lineage>
        <taxon>Eukaryota</taxon>
        <taxon>Metazoa</taxon>
        <taxon>Chordata</taxon>
        <taxon>Craniata</taxon>
        <taxon>Vertebrata</taxon>
        <taxon>Euteleostomi</taxon>
        <taxon>Actinopterygii</taxon>
        <taxon>Neopterygii</taxon>
        <taxon>Teleostei</taxon>
        <taxon>Neoteleostei</taxon>
        <taxon>Acanthomorphata</taxon>
        <taxon>Carangaria</taxon>
        <taxon>Pleuronectiformes</taxon>
        <taxon>Pleuronectoidei</taxon>
        <taxon>Soleidae</taxon>
        <taxon>Solea</taxon>
    </lineage>
</organism>
<evidence type="ECO:0000313" key="2">
    <source>
        <dbReference type="Proteomes" id="UP000693946"/>
    </source>
</evidence>